<reference evidence="4 5" key="1">
    <citation type="submission" date="2019-09" db="EMBL/GenBank/DDBJ databases">
        <title>Bird 10,000 Genomes (B10K) Project - Family phase.</title>
        <authorList>
            <person name="Zhang G."/>
        </authorList>
    </citation>
    <scope>NUCLEOTIDE SEQUENCE [LARGE SCALE GENOMIC DNA]</scope>
    <source>
        <strain evidence="4">B10K-DU-001-53</strain>
        <tissue evidence="4">Muscle</tissue>
    </source>
</reference>
<feature type="compositionally biased region" description="Low complexity" evidence="2">
    <location>
        <begin position="442"/>
        <end position="472"/>
    </location>
</feature>
<dbReference type="InterPro" id="IPR026161">
    <property type="entry name" value="FAM178"/>
</dbReference>
<feature type="non-terminal residue" evidence="4">
    <location>
        <position position="488"/>
    </location>
</feature>
<feature type="region of interest" description="Disordered" evidence="2">
    <location>
        <begin position="1"/>
        <end position="28"/>
    </location>
</feature>
<dbReference type="PANTHER" id="PTHR16046:SF11">
    <property type="entry name" value="PROTEIN FAM178B"/>
    <property type="match status" value="1"/>
</dbReference>
<evidence type="ECO:0000259" key="3">
    <source>
        <dbReference type="Pfam" id="PF14816"/>
    </source>
</evidence>
<evidence type="ECO:0000313" key="5">
    <source>
        <dbReference type="Proteomes" id="UP000522663"/>
    </source>
</evidence>
<dbReference type="Proteomes" id="UP000522663">
    <property type="component" value="Unassembled WGS sequence"/>
</dbReference>
<dbReference type="Pfam" id="PF14816">
    <property type="entry name" value="CANIN"/>
    <property type="match status" value="1"/>
</dbReference>
<evidence type="ECO:0000313" key="4">
    <source>
        <dbReference type="EMBL" id="NXJ15010.1"/>
    </source>
</evidence>
<protein>
    <submittedName>
        <fullName evidence="4">F178B protein</fullName>
    </submittedName>
</protein>
<name>A0A7K9Z0T0_9GALL</name>
<feature type="non-terminal residue" evidence="4">
    <location>
        <position position="1"/>
    </location>
</feature>
<dbReference type="AlphaFoldDB" id="A0A7K9Z0T0"/>
<keyword evidence="5" id="KW-1185">Reference proteome</keyword>
<feature type="region of interest" description="Disordered" evidence="2">
    <location>
        <begin position="442"/>
        <end position="488"/>
    </location>
</feature>
<comment type="caution">
    <text evidence="4">The sequence shown here is derived from an EMBL/GenBank/DDBJ whole genome shotgun (WGS) entry which is preliminary data.</text>
</comment>
<feature type="domain" description="Coiled-coil SMC6 And NSE5 INteracting (CANIN)" evidence="3">
    <location>
        <begin position="177"/>
        <end position="415"/>
    </location>
</feature>
<dbReference type="InterPro" id="IPR044276">
    <property type="entry name" value="CANIN_dom"/>
</dbReference>
<gene>
    <name evidence="4" type="primary">Fam178b</name>
    <name evidence="4" type="ORF">ODOGUJ_R13089</name>
</gene>
<organism evidence="4 5">
    <name type="scientific">Odontophorus gujanensis</name>
    <name type="common">marbled wood quail</name>
    <dbReference type="NCBI Taxonomy" id="886794"/>
    <lineage>
        <taxon>Eukaryota</taxon>
        <taxon>Metazoa</taxon>
        <taxon>Chordata</taxon>
        <taxon>Craniata</taxon>
        <taxon>Vertebrata</taxon>
        <taxon>Euteleostomi</taxon>
        <taxon>Archelosauria</taxon>
        <taxon>Archosauria</taxon>
        <taxon>Dinosauria</taxon>
        <taxon>Saurischia</taxon>
        <taxon>Theropoda</taxon>
        <taxon>Coelurosauria</taxon>
        <taxon>Aves</taxon>
        <taxon>Neognathae</taxon>
        <taxon>Galloanserae</taxon>
        <taxon>Galliformes</taxon>
        <taxon>Odontophoridae</taxon>
        <taxon>Odontophorus</taxon>
    </lineage>
</organism>
<dbReference type="PANTHER" id="PTHR16046">
    <property type="entry name" value="SMC5-SMC6 COMPLEX LOCALIZATION FACTOR 2"/>
    <property type="match status" value="1"/>
</dbReference>
<dbReference type="EMBL" id="VXAB01012546">
    <property type="protein sequence ID" value="NXJ15010.1"/>
    <property type="molecule type" value="Genomic_DNA"/>
</dbReference>
<proteinExistence type="inferred from homology"/>
<dbReference type="OrthoDB" id="6158547at2759"/>
<accession>A0A7K9Z0T0</accession>
<sequence>EPHTDPGALPTAPQCPMEPRSTCRRPSRARQSCADPQCSAQQCSAPAQPSSATESGTVLQQVEDVAMTSSSDSEEELTPLKELLACDEDSSHAEHREVACLEPDPLTNSPDAVLLERREQCPADAVQSNLMRVYVDSGGPQESSDDDTELLEEQRYCGSGWALCPLSPASPWCTPSCRAFLSLYDMRLHTFPTTHPGEPIFHVCPLPLPTLDTHGLQPHSDLEQNFFRASPAEQVTFMHNGYLNLLYRTTTACPLPVLRWLFQLMGTWPNRTNAFRTLWEMWMRSDDEPWCPTLRDIGQAFIHMGANLGALCCRRLLPPELCPMDTRVDPSRSLAQGNLSSADTLALVTQLGDVCKMLTVCVVTCPYHYSDRARRELVTLLCFLSLDRALRCQPLPDLWHLLHCLLEGVLGWKEQGAPQVPEPLCHGSAAGEGTVHRAVPRGAGRAAGAGPAPGAVLAGQPAAPHAAPCTAGPGPGGLLPEPQPPLPR</sequence>
<comment type="similarity">
    <text evidence="1">Belongs to the FAM178 family.</text>
</comment>
<evidence type="ECO:0000256" key="2">
    <source>
        <dbReference type="SAM" id="MobiDB-lite"/>
    </source>
</evidence>
<evidence type="ECO:0000256" key="1">
    <source>
        <dbReference type="ARBA" id="ARBA00010311"/>
    </source>
</evidence>